<evidence type="ECO:0000256" key="1">
    <source>
        <dbReference type="ARBA" id="ARBA00022801"/>
    </source>
</evidence>
<keyword evidence="1" id="KW-0378">Hydrolase</keyword>
<name>A0A553K0W4_9ACTN</name>
<dbReference type="Pfam" id="PF02838">
    <property type="entry name" value="Glyco_hydro_20b"/>
    <property type="match status" value="1"/>
</dbReference>
<dbReference type="RefSeq" id="WP_143938313.1">
    <property type="nucleotide sequence ID" value="NZ_VKKG01000003.1"/>
</dbReference>
<proteinExistence type="predicted"/>
<evidence type="ECO:0000313" key="4">
    <source>
        <dbReference type="EMBL" id="TRY18337.1"/>
    </source>
</evidence>
<dbReference type="InterPro" id="IPR015882">
    <property type="entry name" value="HEX_bac_N"/>
</dbReference>
<comment type="caution">
    <text evidence="4">The sequence shown here is derived from an EMBL/GenBank/DDBJ whole genome shotgun (WGS) entry which is preliminary data.</text>
</comment>
<dbReference type="InterPro" id="IPR029018">
    <property type="entry name" value="Hex-like_dom2"/>
</dbReference>
<keyword evidence="2" id="KW-0326">Glycosidase</keyword>
<dbReference type="OrthoDB" id="3713315at2"/>
<keyword evidence="5" id="KW-1185">Reference proteome</keyword>
<dbReference type="SUPFAM" id="SSF55545">
    <property type="entry name" value="beta-N-acetylhexosaminidase-like domain"/>
    <property type="match status" value="1"/>
</dbReference>
<gene>
    <name evidence="4" type="ORF">FOJ82_09940</name>
</gene>
<dbReference type="AlphaFoldDB" id="A0A553K0W4"/>
<evidence type="ECO:0000313" key="5">
    <source>
        <dbReference type="Proteomes" id="UP000317638"/>
    </source>
</evidence>
<feature type="domain" description="Beta-hexosaminidase bacterial type N-terminal" evidence="3">
    <location>
        <begin position="4"/>
        <end position="140"/>
    </location>
</feature>
<dbReference type="GO" id="GO:0016798">
    <property type="term" value="F:hydrolase activity, acting on glycosyl bonds"/>
    <property type="evidence" value="ECO:0007669"/>
    <property type="project" value="UniProtKB-KW"/>
</dbReference>
<dbReference type="GO" id="GO:0005975">
    <property type="term" value="P:carbohydrate metabolic process"/>
    <property type="evidence" value="ECO:0007669"/>
    <property type="project" value="UniProtKB-ARBA"/>
</dbReference>
<dbReference type="Gene3D" id="3.30.379.10">
    <property type="entry name" value="Chitobiase/beta-hexosaminidase domain 2-like"/>
    <property type="match status" value="1"/>
</dbReference>
<protein>
    <recommendedName>
        <fullName evidence="3">Beta-hexosaminidase bacterial type N-terminal domain-containing protein</fullName>
    </recommendedName>
</protein>
<dbReference type="InterPro" id="IPR017853">
    <property type="entry name" value="GH"/>
</dbReference>
<organism evidence="4 5">
    <name type="scientific">Tessaracoccus rhinocerotis</name>
    <dbReference type="NCBI Taxonomy" id="1689449"/>
    <lineage>
        <taxon>Bacteria</taxon>
        <taxon>Bacillati</taxon>
        <taxon>Actinomycetota</taxon>
        <taxon>Actinomycetes</taxon>
        <taxon>Propionibacteriales</taxon>
        <taxon>Propionibacteriaceae</taxon>
        <taxon>Tessaracoccus</taxon>
    </lineage>
</organism>
<evidence type="ECO:0000259" key="3">
    <source>
        <dbReference type="Pfam" id="PF02838"/>
    </source>
</evidence>
<dbReference type="EMBL" id="VKKG01000003">
    <property type="protein sequence ID" value="TRY18337.1"/>
    <property type="molecule type" value="Genomic_DNA"/>
</dbReference>
<dbReference type="SUPFAM" id="SSF51445">
    <property type="entry name" value="(Trans)glycosidases"/>
    <property type="match status" value="1"/>
</dbReference>
<dbReference type="Proteomes" id="UP000317638">
    <property type="component" value="Unassembled WGS sequence"/>
</dbReference>
<sequence>MIRTLPEPKQLTEGGTLTRSFTHLRAEVEAIGDVPAEEVRELAALRFWNFPAILTDDTGADPFPLRIREGDGGAADVEKPDLFAEQGYVLEVDAAGATLHARARDGLVNGLTTLKQLISEQEAAGGTGAFRIPTCRIVDHPSIPVRAVAPTFSWYAGYGRIGFDMQLWGFDEWEQFLHQCVDQKVNQLNMVMYGYWPFEFPEYPETTFSNIPVQVWNQENGRFIDVAYSHPNVVDNYLPRFLELAHRMGVKVLAYVGLNSYNGGWSIAHPEKRMVPPEGSDFLNDFDSVCLSDEESVDYILASMRRIAELGFDGYTLEESEEGFWFCNCERCTERWGRHASSPGEAKHQANTELLMRIREEVRAVNPEVIIGIRAYRQPPLEKDPAWLQATADALPDDVVLFWAPALYVPPTEFEKWVAAFGKERIWGRDSESNSITSTMGRLYRTFESNMVRYDDEPNVQVIERDIEQHISSVEADVHGINGYIFEWFGLFLHLFAHGNYGWGSRMDQDEFFERVGATTFGDELGARVLRVMRSILTIHESQIPLYTTPFPFQSNKMTDADIPRIGQAIADHDALLAEIRAIRDELDAHPRFRFWSKHFDRLENAERRNRVIYDLVLAALAYERESDPARKDALLDEVLHHNERDFAIAKEMFFDVNPVGWTGVRSCMMPYHEMKRLIHNIRHPQSPDDDIICSGIEALGWLWLAEKES</sequence>
<evidence type="ECO:0000256" key="2">
    <source>
        <dbReference type="ARBA" id="ARBA00023295"/>
    </source>
</evidence>
<reference evidence="4 5" key="1">
    <citation type="submission" date="2019-07" db="EMBL/GenBank/DDBJ databases">
        <authorList>
            <person name="Zhou L.-Y."/>
        </authorList>
    </citation>
    <scope>NUCLEOTIDE SEQUENCE [LARGE SCALE GENOMIC DNA]</scope>
    <source>
        <strain evidence="4 5">YIM 101269</strain>
    </source>
</reference>
<accession>A0A553K0W4</accession>